<dbReference type="PANTHER" id="PTHR33258">
    <property type="entry name" value="TRANSPOSASE INSL FOR INSERTION SEQUENCE ELEMENT IS186A-RELATED"/>
    <property type="match status" value="1"/>
</dbReference>
<keyword evidence="2" id="KW-0815">Transposition</keyword>
<dbReference type="KEGG" id="camu:CA2015_4383"/>
<dbReference type="GO" id="GO:0004803">
    <property type="term" value="F:transposase activity"/>
    <property type="evidence" value="ECO:0007669"/>
    <property type="project" value="InterPro"/>
</dbReference>
<name>A0A0H4PGR9_9BACT</name>
<dbReference type="NCBIfam" id="NF033592">
    <property type="entry name" value="transpos_IS4_1"/>
    <property type="match status" value="1"/>
</dbReference>
<dbReference type="OrthoDB" id="7327264at2"/>
<evidence type="ECO:0000256" key="2">
    <source>
        <dbReference type="ARBA" id="ARBA00022578"/>
    </source>
</evidence>
<dbReference type="InterPro" id="IPR002559">
    <property type="entry name" value="Transposase_11"/>
</dbReference>
<comment type="similarity">
    <text evidence="1">Belongs to the transposase 11 family.</text>
</comment>
<evidence type="ECO:0000256" key="1">
    <source>
        <dbReference type="ARBA" id="ARBA00010075"/>
    </source>
</evidence>
<keyword evidence="3" id="KW-0238">DNA-binding</keyword>
<keyword evidence="8" id="KW-1185">Reference proteome</keyword>
<evidence type="ECO:0000313" key="7">
    <source>
        <dbReference type="EMBL" id="AKP53726.1"/>
    </source>
</evidence>
<dbReference type="Proteomes" id="UP000036520">
    <property type="component" value="Chromosome"/>
</dbReference>
<evidence type="ECO:0000256" key="3">
    <source>
        <dbReference type="ARBA" id="ARBA00023125"/>
    </source>
</evidence>
<feature type="domain" description="Transposase IS4-like" evidence="5">
    <location>
        <begin position="132"/>
        <end position="343"/>
    </location>
</feature>
<keyword evidence="4" id="KW-0233">DNA recombination</keyword>
<dbReference type="RefSeq" id="WP_048643794.1">
    <property type="nucleotide sequence ID" value="NZ_CP012040.1"/>
</dbReference>
<dbReference type="AlphaFoldDB" id="A0A0H4PGR9"/>
<dbReference type="STRING" id="320787.CA2015_4383"/>
<dbReference type="Pfam" id="PF14294">
    <property type="entry name" value="DUF4372"/>
    <property type="match status" value="1"/>
</dbReference>
<feature type="domain" description="DUF4372" evidence="6">
    <location>
        <begin position="8"/>
        <end position="80"/>
    </location>
</feature>
<dbReference type="InterPro" id="IPR025399">
    <property type="entry name" value="DUF4372"/>
</dbReference>
<dbReference type="GO" id="GO:0003677">
    <property type="term" value="F:DNA binding"/>
    <property type="evidence" value="ECO:0007669"/>
    <property type="project" value="UniProtKB-KW"/>
</dbReference>
<evidence type="ECO:0000256" key="4">
    <source>
        <dbReference type="ARBA" id="ARBA00023172"/>
    </source>
</evidence>
<gene>
    <name evidence="7" type="ORF">CA2015_4383</name>
</gene>
<dbReference type="GO" id="GO:0006313">
    <property type="term" value="P:DNA transposition"/>
    <property type="evidence" value="ECO:0007669"/>
    <property type="project" value="InterPro"/>
</dbReference>
<dbReference type="Pfam" id="PF01609">
    <property type="entry name" value="DDE_Tnp_1"/>
    <property type="match status" value="1"/>
</dbReference>
<dbReference type="InterPro" id="IPR012337">
    <property type="entry name" value="RNaseH-like_sf"/>
</dbReference>
<evidence type="ECO:0000313" key="8">
    <source>
        <dbReference type="Proteomes" id="UP000036520"/>
    </source>
</evidence>
<dbReference type="SUPFAM" id="SSF53098">
    <property type="entry name" value="Ribonuclease H-like"/>
    <property type="match status" value="1"/>
</dbReference>
<protein>
    <submittedName>
        <fullName evidence="7">Transposase IS4 family protein</fullName>
    </submittedName>
</protein>
<organism evidence="7 8">
    <name type="scientific">Cyclobacterium amurskyense</name>
    <dbReference type="NCBI Taxonomy" id="320787"/>
    <lineage>
        <taxon>Bacteria</taxon>
        <taxon>Pseudomonadati</taxon>
        <taxon>Bacteroidota</taxon>
        <taxon>Cytophagia</taxon>
        <taxon>Cytophagales</taxon>
        <taxon>Cyclobacteriaceae</taxon>
        <taxon>Cyclobacterium</taxon>
    </lineage>
</organism>
<reference evidence="7 8" key="1">
    <citation type="submission" date="2015-07" db="EMBL/GenBank/DDBJ databases">
        <authorList>
            <person name="Kim K.M."/>
        </authorList>
    </citation>
    <scope>NUCLEOTIDE SEQUENCE [LARGE SCALE GENOMIC DNA]</scope>
    <source>
        <strain evidence="7 8">KCTC 12363</strain>
    </source>
</reference>
<accession>A0A0H4PGR9</accession>
<dbReference type="EMBL" id="CP012040">
    <property type="protein sequence ID" value="AKP53726.1"/>
    <property type="molecule type" value="Genomic_DNA"/>
</dbReference>
<proteinExistence type="inferred from homology"/>
<evidence type="ECO:0000259" key="5">
    <source>
        <dbReference type="Pfam" id="PF01609"/>
    </source>
</evidence>
<sequence>MSKNTNLTGQPVICQLLSFLPRQIVDSCVSEHQSDRYYKTMTTWKQLVFMLYGVVTKCHSLNCLCKNLLFLEDRLTYLGIDKLPAVSTLSDANINRDNRVFESVYQQLLDHYKDELRPVESSYLDKQVDTGRIMIVDSSTISLFVDVYKGVGRNPITGKKKGGLKIHAKLPLGGSVPDLVHLTEAACNDKSFLGQLTAEKGAIYVFDKGYVKYRKWKEWSEIGSYFVTRLNDNADYHVLEGKPNHISDYADGGIISDQLIMLNPSKEPLKARLIRYKDPVSGKVLEFVSNMFDYGESTVILLYKYRWNIETLFKQLKQNFELGYFYSDSSEGIKTQVWIALIANLLFSVIHRQCKETEQFVTIVNMAAINMCSYISLIKLVRSGRLSRMERDLKIIQFELFGLTKGGVFENSKNPP</sequence>
<dbReference type="PANTHER" id="PTHR33258:SF1">
    <property type="entry name" value="TRANSPOSASE INSL FOR INSERTION SEQUENCE ELEMENT IS186A-RELATED"/>
    <property type="match status" value="1"/>
</dbReference>
<dbReference type="InterPro" id="IPR047952">
    <property type="entry name" value="Transpos_IS4"/>
</dbReference>
<evidence type="ECO:0000259" key="6">
    <source>
        <dbReference type="Pfam" id="PF14294"/>
    </source>
</evidence>